<proteinExistence type="predicted"/>
<evidence type="ECO:0000313" key="4">
    <source>
        <dbReference type="Proteomes" id="UP000663929"/>
    </source>
</evidence>
<feature type="chain" id="PRO_5035196626" evidence="2">
    <location>
        <begin position="24"/>
        <end position="140"/>
    </location>
</feature>
<dbReference type="KEGG" id="scor:J3U87_15685"/>
<evidence type="ECO:0000256" key="1">
    <source>
        <dbReference type="SAM" id="Coils"/>
    </source>
</evidence>
<evidence type="ECO:0000256" key="2">
    <source>
        <dbReference type="SAM" id="SignalP"/>
    </source>
</evidence>
<accession>A0A8A4TVB3</accession>
<dbReference type="RefSeq" id="WP_237383989.1">
    <property type="nucleotide sequence ID" value="NZ_CP071793.1"/>
</dbReference>
<dbReference type="Proteomes" id="UP000663929">
    <property type="component" value="Chromosome"/>
</dbReference>
<keyword evidence="2" id="KW-0732">Signal</keyword>
<dbReference type="EMBL" id="CP071793">
    <property type="protein sequence ID" value="QTD53889.1"/>
    <property type="molecule type" value="Genomic_DNA"/>
</dbReference>
<evidence type="ECO:0000313" key="3">
    <source>
        <dbReference type="EMBL" id="QTD53889.1"/>
    </source>
</evidence>
<feature type="signal peptide" evidence="2">
    <location>
        <begin position="1"/>
        <end position="23"/>
    </location>
</feature>
<dbReference type="AlphaFoldDB" id="A0A8A4TVB3"/>
<keyword evidence="4" id="KW-1185">Reference proteome</keyword>
<organism evidence="3 4">
    <name type="scientific">Sulfidibacter corallicola</name>
    <dbReference type="NCBI Taxonomy" id="2818388"/>
    <lineage>
        <taxon>Bacteria</taxon>
        <taxon>Pseudomonadati</taxon>
        <taxon>Acidobacteriota</taxon>
        <taxon>Holophagae</taxon>
        <taxon>Acanthopleuribacterales</taxon>
        <taxon>Acanthopleuribacteraceae</taxon>
        <taxon>Sulfidibacter</taxon>
    </lineage>
</organism>
<gene>
    <name evidence="3" type="ORF">J3U87_15685</name>
</gene>
<keyword evidence="1" id="KW-0175">Coiled coil</keyword>
<sequence length="140" mass="15973">MMHMRLRLLTLLFVGLAGVAVVAQESDGTDGSQAVTQSEDLDATKRQIKKTTITLLRDQVATRDKTIGVLEDHLESHRDMIKQLEDELTQKDKEIARLEKLLKFQKSLTKFQEGQINKLREIGDEQRTQIEQLNELTGTQ</sequence>
<reference evidence="3" key="1">
    <citation type="submission" date="2021-03" db="EMBL/GenBank/DDBJ databases">
        <title>Acanthopleuribacteraceae sp. M133.</title>
        <authorList>
            <person name="Wang G."/>
        </authorList>
    </citation>
    <scope>NUCLEOTIDE SEQUENCE</scope>
    <source>
        <strain evidence="3">M133</strain>
    </source>
</reference>
<feature type="coiled-coil region" evidence="1">
    <location>
        <begin position="67"/>
        <end position="136"/>
    </location>
</feature>
<protein>
    <submittedName>
        <fullName evidence="3">Uncharacterized protein</fullName>
    </submittedName>
</protein>
<name>A0A8A4TVB3_SULCO</name>